<evidence type="ECO:0000313" key="2">
    <source>
        <dbReference type="EMBL" id="GFS57998.1"/>
    </source>
</evidence>
<proteinExistence type="predicted"/>
<dbReference type="Proteomes" id="UP000886998">
    <property type="component" value="Unassembled WGS sequence"/>
</dbReference>
<feature type="region of interest" description="Disordered" evidence="1">
    <location>
        <begin position="58"/>
        <end position="78"/>
    </location>
</feature>
<dbReference type="EMBL" id="BMAV01027299">
    <property type="protein sequence ID" value="GFS57998.1"/>
    <property type="molecule type" value="Genomic_DNA"/>
</dbReference>
<evidence type="ECO:0000313" key="3">
    <source>
        <dbReference type="Proteomes" id="UP000886998"/>
    </source>
</evidence>
<reference evidence="2" key="1">
    <citation type="submission" date="2020-08" db="EMBL/GenBank/DDBJ databases">
        <title>Multicomponent nature underlies the extraordinary mechanical properties of spider dragline silk.</title>
        <authorList>
            <person name="Kono N."/>
            <person name="Nakamura H."/>
            <person name="Mori M."/>
            <person name="Yoshida Y."/>
            <person name="Ohtoshi R."/>
            <person name="Malay A.D."/>
            <person name="Moran D.A.P."/>
            <person name="Tomita M."/>
            <person name="Numata K."/>
            <person name="Arakawa K."/>
        </authorList>
    </citation>
    <scope>NUCLEOTIDE SEQUENCE</scope>
</reference>
<gene>
    <name evidence="2" type="ORF">TNIN_398761</name>
</gene>
<name>A0A8X6ISS7_9ARAC</name>
<dbReference type="AlphaFoldDB" id="A0A8X6ISS7"/>
<protein>
    <submittedName>
        <fullName evidence="2">Uncharacterized protein</fullName>
    </submittedName>
</protein>
<keyword evidence="3" id="KW-1185">Reference proteome</keyword>
<accession>A0A8X6ISS7</accession>
<organism evidence="2 3">
    <name type="scientific">Trichonephila inaurata madagascariensis</name>
    <dbReference type="NCBI Taxonomy" id="2747483"/>
    <lineage>
        <taxon>Eukaryota</taxon>
        <taxon>Metazoa</taxon>
        <taxon>Ecdysozoa</taxon>
        <taxon>Arthropoda</taxon>
        <taxon>Chelicerata</taxon>
        <taxon>Arachnida</taxon>
        <taxon>Araneae</taxon>
        <taxon>Araneomorphae</taxon>
        <taxon>Entelegynae</taxon>
        <taxon>Araneoidea</taxon>
        <taxon>Nephilidae</taxon>
        <taxon>Trichonephila</taxon>
        <taxon>Trichonephila inaurata</taxon>
    </lineage>
</organism>
<comment type="caution">
    <text evidence="2">The sequence shown here is derived from an EMBL/GenBank/DDBJ whole genome shotgun (WGS) entry which is preliminary data.</text>
</comment>
<sequence>MPSFPPAIHSLVMAPSIHDGQISVKSSEIHSTPRNQLGCKTALFFQCIPQLWGFKEGRPGVVDKPNNTQSDDSECPWTSVDMQAGRSWEIIR</sequence>
<evidence type="ECO:0000256" key="1">
    <source>
        <dbReference type="SAM" id="MobiDB-lite"/>
    </source>
</evidence>